<proteinExistence type="predicted"/>
<dbReference type="OrthoDB" id="3045159at2759"/>
<keyword evidence="4" id="KW-1185">Reference proteome</keyword>
<accession>A0A9P5U5M0</accession>
<feature type="compositionally biased region" description="Low complexity" evidence="1">
    <location>
        <begin position="336"/>
        <end position="346"/>
    </location>
</feature>
<evidence type="ECO:0000256" key="2">
    <source>
        <dbReference type="SAM" id="Phobius"/>
    </source>
</evidence>
<feature type="region of interest" description="Disordered" evidence="1">
    <location>
        <begin position="282"/>
        <end position="360"/>
    </location>
</feature>
<sequence length="394" mass="41327">MNSLSPRTKSVFSVSGFEPVQTLKTSFLSTLFLILHVPKKNVSPSFDFDRFNLSRFCLLILLVWTVEASSTNITIDDTNSAFTWGTGWSAGPCDFCAAQLNQSLTFDGTWHDGGSANGSMATLNFDGTAVYLFGITSAAATGTIEFTLDGKSAMTFNGSVDIPALNHVYNFSLFSASGLENTSHTLEFTSILAVNASQTVLVDYAVVTVDNSTDGSSSSGSSSSPSSPSSGGSAGLASGTSHSGSNKAAIIGGTVGGVVGAVLLALALLWFIRRRKPQARPIKPENDIAPFRVPTAREMSLPSTTTISSNPKAGLNRTLPESGEPDITAPSRPRTDSGAGTDATGGPRVEPSPIHEMEQRLRSLESMVILNQALVSGHRGALEGEEPTNPPPPY</sequence>
<feature type="transmembrane region" description="Helical" evidence="2">
    <location>
        <begin position="248"/>
        <end position="272"/>
    </location>
</feature>
<feature type="compositionally biased region" description="Polar residues" evidence="1">
    <location>
        <begin position="301"/>
        <end position="311"/>
    </location>
</feature>
<dbReference type="Gene3D" id="1.20.5.510">
    <property type="entry name" value="Single helix bin"/>
    <property type="match status" value="1"/>
</dbReference>
<name>A0A9P5U5M0_9AGAR</name>
<evidence type="ECO:0000313" key="3">
    <source>
        <dbReference type="EMBL" id="KAF9065928.1"/>
    </source>
</evidence>
<keyword evidence="2" id="KW-0472">Membrane</keyword>
<keyword evidence="2" id="KW-1133">Transmembrane helix</keyword>
<dbReference type="EMBL" id="JADNRY010000095">
    <property type="protein sequence ID" value="KAF9065928.1"/>
    <property type="molecule type" value="Genomic_DNA"/>
</dbReference>
<feature type="region of interest" description="Disordered" evidence="1">
    <location>
        <begin position="213"/>
        <end position="240"/>
    </location>
</feature>
<dbReference type="Gene3D" id="2.60.120.260">
    <property type="entry name" value="Galactose-binding domain-like"/>
    <property type="match status" value="1"/>
</dbReference>
<protein>
    <submittedName>
        <fullName evidence="3">Uncharacterized protein</fullName>
    </submittedName>
</protein>
<evidence type="ECO:0000313" key="4">
    <source>
        <dbReference type="Proteomes" id="UP000772434"/>
    </source>
</evidence>
<gene>
    <name evidence="3" type="ORF">BDP27DRAFT_1424316</name>
</gene>
<dbReference type="Proteomes" id="UP000772434">
    <property type="component" value="Unassembled WGS sequence"/>
</dbReference>
<evidence type="ECO:0000256" key="1">
    <source>
        <dbReference type="SAM" id="MobiDB-lite"/>
    </source>
</evidence>
<organism evidence="3 4">
    <name type="scientific">Rhodocollybia butyracea</name>
    <dbReference type="NCBI Taxonomy" id="206335"/>
    <lineage>
        <taxon>Eukaryota</taxon>
        <taxon>Fungi</taxon>
        <taxon>Dikarya</taxon>
        <taxon>Basidiomycota</taxon>
        <taxon>Agaricomycotina</taxon>
        <taxon>Agaricomycetes</taxon>
        <taxon>Agaricomycetidae</taxon>
        <taxon>Agaricales</taxon>
        <taxon>Marasmiineae</taxon>
        <taxon>Omphalotaceae</taxon>
        <taxon>Rhodocollybia</taxon>
    </lineage>
</organism>
<reference evidence="3" key="1">
    <citation type="submission" date="2020-11" db="EMBL/GenBank/DDBJ databases">
        <authorList>
            <consortium name="DOE Joint Genome Institute"/>
            <person name="Ahrendt S."/>
            <person name="Riley R."/>
            <person name="Andreopoulos W."/>
            <person name="Labutti K."/>
            <person name="Pangilinan J."/>
            <person name="Ruiz-Duenas F.J."/>
            <person name="Barrasa J.M."/>
            <person name="Sanchez-Garcia M."/>
            <person name="Camarero S."/>
            <person name="Miyauchi S."/>
            <person name="Serrano A."/>
            <person name="Linde D."/>
            <person name="Babiker R."/>
            <person name="Drula E."/>
            <person name="Ayuso-Fernandez I."/>
            <person name="Pacheco R."/>
            <person name="Padilla G."/>
            <person name="Ferreira P."/>
            <person name="Barriuso J."/>
            <person name="Kellner H."/>
            <person name="Castanera R."/>
            <person name="Alfaro M."/>
            <person name="Ramirez L."/>
            <person name="Pisabarro A.G."/>
            <person name="Kuo A."/>
            <person name="Tritt A."/>
            <person name="Lipzen A."/>
            <person name="He G."/>
            <person name="Yan M."/>
            <person name="Ng V."/>
            <person name="Cullen D."/>
            <person name="Martin F."/>
            <person name="Rosso M.-N."/>
            <person name="Henrissat B."/>
            <person name="Hibbett D."/>
            <person name="Martinez A.T."/>
            <person name="Grigoriev I.V."/>
        </authorList>
    </citation>
    <scope>NUCLEOTIDE SEQUENCE</scope>
    <source>
        <strain evidence="3">AH 40177</strain>
    </source>
</reference>
<keyword evidence="2" id="KW-0812">Transmembrane</keyword>
<comment type="caution">
    <text evidence="3">The sequence shown here is derived from an EMBL/GenBank/DDBJ whole genome shotgun (WGS) entry which is preliminary data.</text>
</comment>
<dbReference type="AlphaFoldDB" id="A0A9P5U5M0"/>